<dbReference type="GO" id="GO:0043138">
    <property type="term" value="F:3'-5' DNA helicase activity"/>
    <property type="evidence" value="ECO:0007669"/>
    <property type="project" value="UniProtKB-EC"/>
</dbReference>
<dbReference type="SMART" id="SM00490">
    <property type="entry name" value="HELICc"/>
    <property type="match status" value="1"/>
</dbReference>
<dbReference type="Pfam" id="PF00271">
    <property type="entry name" value="Helicase_C"/>
    <property type="match status" value="1"/>
</dbReference>
<dbReference type="InterPro" id="IPR027417">
    <property type="entry name" value="P-loop_NTPase"/>
</dbReference>
<dbReference type="GO" id="GO:0003677">
    <property type="term" value="F:DNA binding"/>
    <property type="evidence" value="ECO:0007669"/>
    <property type="project" value="UniProtKB-UniRule"/>
</dbReference>
<feature type="domain" description="Helicase C-terminal" evidence="14">
    <location>
        <begin position="491"/>
        <end position="659"/>
    </location>
</feature>
<dbReference type="RefSeq" id="WP_055224130.1">
    <property type="nucleotide sequence ID" value="NZ_BLYL01000008.1"/>
</dbReference>
<evidence type="ECO:0000313" key="16">
    <source>
        <dbReference type="Proteomes" id="UP000660047"/>
    </source>
</evidence>
<dbReference type="Gene3D" id="3.40.50.300">
    <property type="entry name" value="P-loop containing nucleotide triphosphate hydrolases"/>
    <property type="match status" value="2"/>
</dbReference>
<evidence type="ECO:0000256" key="3">
    <source>
        <dbReference type="ARBA" id="ARBA00022723"/>
    </source>
</evidence>
<comment type="subunit">
    <text evidence="12">Component of the replication restart primosome.</text>
</comment>
<dbReference type="NCBIfam" id="TIGR00595">
    <property type="entry name" value="priA"/>
    <property type="match status" value="1"/>
</dbReference>
<evidence type="ECO:0000256" key="5">
    <source>
        <dbReference type="ARBA" id="ARBA00022801"/>
    </source>
</evidence>
<dbReference type="Pfam" id="PF17764">
    <property type="entry name" value="PriA_3primeBD"/>
    <property type="match status" value="1"/>
</dbReference>
<keyword evidence="9 12" id="KW-0238">DNA-binding</keyword>
<keyword evidence="8 12" id="KW-0067">ATP-binding</keyword>
<dbReference type="GO" id="GO:0006310">
    <property type="term" value="P:DNA recombination"/>
    <property type="evidence" value="ECO:0007669"/>
    <property type="project" value="InterPro"/>
</dbReference>
<keyword evidence="1 12" id="KW-0639">Primosome</keyword>
<name>A0AAI9NYY4_9FIRM</name>
<keyword evidence="2 12" id="KW-0235">DNA replication</keyword>
<feature type="binding site" evidence="12">
    <location>
        <position position="483"/>
    </location>
    <ligand>
        <name>Zn(2+)</name>
        <dbReference type="ChEBI" id="CHEBI:29105"/>
        <label>2</label>
    </ligand>
</feature>
<dbReference type="InterPro" id="IPR005259">
    <property type="entry name" value="PriA"/>
</dbReference>
<comment type="catalytic activity">
    <reaction evidence="11 12">
        <text>ATP + H2O = ADP + phosphate + H(+)</text>
        <dbReference type="Rhea" id="RHEA:13065"/>
        <dbReference type="ChEBI" id="CHEBI:15377"/>
        <dbReference type="ChEBI" id="CHEBI:15378"/>
        <dbReference type="ChEBI" id="CHEBI:30616"/>
        <dbReference type="ChEBI" id="CHEBI:43474"/>
        <dbReference type="ChEBI" id="CHEBI:456216"/>
        <dbReference type="EC" id="5.6.2.4"/>
    </reaction>
</comment>
<dbReference type="HAMAP" id="MF_00983">
    <property type="entry name" value="PriA"/>
    <property type="match status" value="1"/>
</dbReference>
<evidence type="ECO:0000256" key="11">
    <source>
        <dbReference type="ARBA" id="ARBA00048988"/>
    </source>
</evidence>
<feature type="domain" description="Helicase ATP-binding" evidence="13">
    <location>
        <begin position="224"/>
        <end position="390"/>
    </location>
</feature>
<dbReference type="EC" id="5.6.2.4" evidence="12"/>
<feature type="binding site" evidence="12">
    <location>
        <position position="486"/>
    </location>
    <ligand>
        <name>Zn(2+)</name>
        <dbReference type="ChEBI" id="CHEBI:29105"/>
        <label>2</label>
    </ligand>
</feature>
<dbReference type="InterPro" id="IPR014001">
    <property type="entry name" value="Helicase_ATP-bd"/>
</dbReference>
<dbReference type="AlphaFoldDB" id="A0AAI9NYY4"/>
<keyword evidence="4 12" id="KW-0547">Nucleotide-binding</keyword>
<feature type="binding site" evidence="12">
    <location>
        <position position="499"/>
    </location>
    <ligand>
        <name>Zn(2+)</name>
        <dbReference type="ChEBI" id="CHEBI:29105"/>
        <label>1</label>
    </ligand>
</feature>
<organism evidence="15 16">
    <name type="scientific">Coprococcus eutactus</name>
    <dbReference type="NCBI Taxonomy" id="33043"/>
    <lineage>
        <taxon>Bacteria</taxon>
        <taxon>Bacillati</taxon>
        <taxon>Bacillota</taxon>
        <taxon>Clostridia</taxon>
        <taxon>Lachnospirales</taxon>
        <taxon>Lachnospiraceae</taxon>
        <taxon>Coprococcus</taxon>
    </lineage>
</organism>
<dbReference type="GO" id="GO:0006302">
    <property type="term" value="P:double-strand break repair"/>
    <property type="evidence" value="ECO:0007669"/>
    <property type="project" value="InterPro"/>
</dbReference>
<feature type="binding site" evidence="12">
    <location>
        <position position="464"/>
    </location>
    <ligand>
        <name>Zn(2+)</name>
        <dbReference type="ChEBI" id="CHEBI:29105"/>
        <label>2</label>
    </ligand>
</feature>
<dbReference type="InterPro" id="IPR001650">
    <property type="entry name" value="Helicase_C-like"/>
</dbReference>
<comment type="similarity">
    <text evidence="12">Belongs to the helicase family. PriA subfamily.</text>
</comment>
<dbReference type="InterPro" id="IPR042115">
    <property type="entry name" value="PriA_3primeBD_sf"/>
</dbReference>
<keyword evidence="7 12" id="KW-0862">Zinc</keyword>
<reference evidence="15" key="1">
    <citation type="submission" date="2020-06" db="EMBL/GenBank/DDBJ databases">
        <title>Characterization of fructooligosaccharide metabolism and fructooligosaccharide-degrading enzymes in human commensal butyrate producers.</title>
        <authorList>
            <person name="Tanno H."/>
            <person name="Fujii T."/>
            <person name="Hirano K."/>
            <person name="Maeno S."/>
            <person name="Tonozuka T."/>
            <person name="Sakamoto M."/>
            <person name="Ohkuma M."/>
            <person name="Tochio T."/>
            <person name="Endo A."/>
        </authorList>
    </citation>
    <scope>NUCLEOTIDE SEQUENCE</scope>
    <source>
        <strain evidence="15">JCM 31265</strain>
    </source>
</reference>
<dbReference type="FunFam" id="3.40.50.300:FF:000489">
    <property type="entry name" value="Primosome assembly protein PriA"/>
    <property type="match status" value="1"/>
</dbReference>
<keyword evidence="5 12" id="KW-0378">Hydrolase</keyword>
<evidence type="ECO:0000256" key="12">
    <source>
        <dbReference type="HAMAP-Rule" id="MF_00983"/>
    </source>
</evidence>
<feature type="binding site" evidence="12">
    <location>
        <position position="452"/>
    </location>
    <ligand>
        <name>Zn(2+)</name>
        <dbReference type="ChEBI" id="CHEBI:29105"/>
        <label>1</label>
    </ligand>
</feature>
<dbReference type="CDD" id="cd18804">
    <property type="entry name" value="SF2_C_priA"/>
    <property type="match status" value="1"/>
</dbReference>
<gene>
    <name evidence="12 15" type="primary">priA</name>
    <name evidence="15" type="ORF">COEU31_15510</name>
</gene>
<dbReference type="GO" id="GO:0006270">
    <property type="term" value="P:DNA replication initiation"/>
    <property type="evidence" value="ECO:0007669"/>
    <property type="project" value="TreeGrafter"/>
</dbReference>
<comment type="caution">
    <text evidence="15">The sequence shown here is derived from an EMBL/GenBank/DDBJ whole genome shotgun (WGS) entry which is preliminary data.</text>
</comment>
<dbReference type="Pfam" id="PF00270">
    <property type="entry name" value="DEAD"/>
    <property type="match status" value="1"/>
</dbReference>
<dbReference type="Pfam" id="PF18074">
    <property type="entry name" value="PriA_C"/>
    <property type="match status" value="1"/>
</dbReference>
<dbReference type="SUPFAM" id="SSF52540">
    <property type="entry name" value="P-loop containing nucleoside triphosphate hydrolases"/>
    <property type="match status" value="2"/>
</dbReference>
<comment type="catalytic activity">
    <reaction evidence="12">
        <text>Couples ATP hydrolysis with the unwinding of duplex DNA by translocating in the 3'-5' direction.</text>
        <dbReference type="EC" id="5.6.2.4"/>
    </reaction>
</comment>
<evidence type="ECO:0000256" key="8">
    <source>
        <dbReference type="ARBA" id="ARBA00022840"/>
    </source>
</evidence>
<comment type="cofactor">
    <cofactor evidence="12">
        <name>Zn(2+)</name>
        <dbReference type="ChEBI" id="CHEBI:29105"/>
    </cofactor>
    <text evidence="12">Binds 2 zinc ions per subunit.</text>
</comment>
<dbReference type="InterPro" id="IPR041222">
    <property type="entry name" value="PriA_3primeBD"/>
</dbReference>
<keyword evidence="6 12" id="KW-0347">Helicase</keyword>
<evidence type="ECO:0000313" key="15">
    <source>
        <dbReference type="EMBL" id="GFO94505.1"/>
    </source>
</evidence>
<evidence type="ECO:0000259" key="14">
    <source>
        <dbReference type="PROSITE" id="PS51194"/>
    </source>
</evidence>
<evidence type="ECO:0000256" key="4">
    <source>
        <dbReference type="ARBA" id="ARBA00022741"/>
    </source>
</evidence>
<evidence type="ECO:0000256" key="7">
    <source>
        <dbReference type="ARBA" id="ARBA00022833"/>
    </source>
</evidence>
<proteinExistence type="inferred from homology"/>
<dbReference type="PANTHER" id="PTHR30580:SF0">
    <property type="entry name" value="PRIMOSOMAL PROTEIN N"/>
    <property type="match status" value="1"/>
</dbReference>
<dbReference type="GO" id="GO:1990077">
    <property type="term" value="C:primosome complex"/>
    <property type="evidence" value="ECO:0007669"/>
    <property type="project" value="UniProtKB-UniRule"/>
</dbReference>
<feature type="binding site" evidence="12">
    <location>
        <position position="461"/>
    </location>
    <ligand>
        <name>Zn(2+)</name>
        <dbReference type="ChEBI" id="CHEBI:29105"/>
        <label>2</label>
    </ligand>
</feature>
<dbReference type="PROSITE" id="PS51192">
    <property type="entry name" value="HELICASE_ATP_BIND_1"/>
    <property type="match status" value="1"/>
</dbReference>
<dbReference type="InterPro" id="IPR041236">
    <property type="entry name" value="PriA_C"/>
</dbReference>
<dbReference type="SMART" id="SM00487">
    <property type="entry name" value="DEXDc"/>
    <property type="match status" value="1"/>
</dbReference>
<accession>A0AAI9NYY4</accession>
<dbReference type="InterPro" id="IPR011545">
    <property type="entry name" value="DEAD/DEAH_box_helicase_dom"/>
</dbReference>
<dbReference type="GO" id="GO:0016787">
    <property type="term" value="F:hydrolase activity"/>
    <property type="evidence" value="ECO:0007669"/>
    <property type="project" value="UniProtKB-KW"/>
</dbReference>
<feature type="binding site" evidence="12">
    <location>
        <position position="455"/>
    </location>
    <ligand>
        <name>Zn(2+)</name>
        <dbReference type="ChEBI" id="CHEBI:29105"/>
        <label>1</label>
    </ligand>
</feature>
<dbReference type="EMBL" id="BLYL01000008">
    <property type="protein sequence ID" value="GFO94505.1"/>
    <property type="molecule type" value="Genomic_DNA"/>
</dbReference>
<dbReference type="PROSITE" id="PS51194">
    <property type="entry name" value="HELICASE_CTER"/>
    <property type="match status" value="1"/>
</dbReference>
<dbReference type="Pfam" id="PF18319">
    <property type="entry name" value="Zn_ribbon_PriA"/>
    <property type="match status" value="1"/>
</dbReference>
<dbReference type="GO" id="GO:0008270">
    <property type="term" value="F:zinc ion binding"/>
    <property type="evidence" value="ECO:0007669"/>
    <property type="project" value="UniProtKB-UniRule"/>
</dbReference>
<keyword evidence="10 12" id="KW-0413">Isomerase</keyword>
<sequence length="752" mass="84747">MRGLYADVIIDISHEAIDRTFQYAIPDDIAGRIQIGSQVNIPFGKGNNLRKGYVIGISDSTEYDESRIKSIDSLCEDGVAAPGRLLALAAWIKENYGSTMINAIQTVMPVKKTVKSVVVRYVVLSCEDVDTWEYRYMKKNARAKLRLLRELMVRPELPMTEATGTLNVSHQAVKAMEDEGVVRIVEDSRYRDVVSDAVRQQAFEAPDIELNSDQQRIVDDFVSDADQGIHRTYLLHGVTGSGKTEVYVRCIREVVRAGRQAIVLIPEIALTYQTLTYFSRYFGNRVTMVNSKLSSGEKYDQFERARKGDVDVVIGPRSALFTPFEKLGLIIIDEEHESSYKSDSPPKYHARETAIERARLEGASVILGSATPSVESYKRALAGEYRLWTMDSRVEGRAMAETSIVDLRDELHRGNRSIISDELANDIADRLSKREQIMLFINKRGYNSFVSCRSCGEAVKCPHCDVSMALHSGNNTQKGVLVCHYCGFRMPEPDKCPACGSKLIGGYGVGTEKVEQEVRRLFPEARTLRMDRDTTSKKNSHEQILESFGRGDADILIGTQMIVKGHDFSRVTLVGVLLADLTLFSGDYRAGERTFDLLTQAAGRAGRGDVPGKVVIQTYKPDNYAITAAASQDYRAFYDIEEAYRSLMRYPPEWNMMVIMGAGMDEEQLANIMDRMYSLIRGKYINAGHLSVIGPSEPAISKIKDVYRRVLYIKHRDYRMLVDVKDYVEEWLKENGENDVSVFFDLNPVNMY</sequence>
<dbReference type="InterPro" id="IPR040498">
    <property type="entry name" value="PriA_CRR"/>
</dbReference>
<evidence type="ECO:0000256" key="1">
    <source>
        <dbReference type="ARBA" id="ARBA00022515"/>
    </source>
</evidence>
<dbReference type="Proteomes" id="UP000660047">
    <property type="component" value="Unassembled WGS sequence"/>
</dbReference>
<keyword evidence="3 12" id="KW-0479">Metal-binding</keyword>
<comment type="function">
    <text evidence="12">Initiates the restart of stalled replication forks, which reloads the replicative helicase on sites other than the origin of replication. Recognizes and binds to abandoned replication forks and remodels them to uncover a helicase loading site. Promotes assembly of the primosome at these replication forks.</text>
</comment>
<evidence type="ECO:0000256" key="6">
    <source>
        <dbReference type="ARBA" id="ARBA00022806"/>
    </source>
</evidence>
<evidence type="ECO:0000256" key="9">
    <source>
        <dbReference type="ARBA" id="ARBA00023125"/>
    </source>
</evidence>
<feature type="binding site" evidence="12">
    <location>
        <position position="496"/>
    </location>
    <ligand>
        <name>Zn(2+)</name>
        <dbReference type="ChEBI" id="CHEBI:29105"/>
        <label>1</label>
    </ligand>
</feature>
<dbReference type="Gene3D" id="3.40.1440.60">
    <property type="entry name" value="PriA, 3(prime) DNA-binding domain"/>
    <property type="match status" value="1"/>
</dbReference>
<evidence type="ECO:0000256" key="10">
    <source>
        <dbReference type="ARBA" id="ARBA00023235"/>
    </source>
</evidence>
<dbReference type="CDD" id="cd17929">
    <property type="entry name" value="DEXHc_priA"/>
    <property type="match status" value="1"/>
</dbReference>
<dbReference type="GO" id="GO:0006269">
    <property type="term" value="P:DNA replication, synthesis of primer"/>
    <property type="evidence" value="ECO:0007669"/>
    <property type="project" value="UniProtKB-KW"/>
</dbReference>
<dbReference type="PANTHER" id="PTHR30580">
    <property type="entry name" value="PRIMOSOMAL PROTEIN N"/>
    <property type="match status" value="1"/>
</dbReference>
<evidence type="ECO:0000256" key="2">
    <source>
        <dbReference type="ARBA" id="ARBA00022705"/>
    </source>
</evidence>
<dbReference type="GO" id="GO:0005524">
    <property type="term" value="F:ATP binding"/>
    <property type="evidence" value="ECO:0007669"/>
    <property type="project" value="UniProtKB-UniRule"/>
</dbReference>
<evidence type="ECO:0000259" key="13">
    <source>
        <dbReference type="PROSITE" id="PS51192"/>
    </source>
</evidence>
<protein>
    <recommendedName>
        <fullName evidence="12">Replication restart protein PriA</fullName>
    </recommendedName>
    <alternativeName>
        <fullName evidence="12">ATP-dependent DNA helicase PriA</fullName>
        <ecNumber evidence="12">5.6.2.4</ecNumber>
    </alternativeName>
    <alternativeName>
        <fullName evidence="12">DNA 3'-5' helicase PriA</fullName>
    </alternativeName>
</protein>